<comment type="caution">
    <text evidence="2">The sequence shown here is derived from an EMBL/GenBank/DDBJ whole genome shotgun (WGS) entry which is preliminary data.</text>
</comment>
<dbReference type="OrthoDB" id="2506903at2759"/>
<dbReference type="VEuPathDB" id="FungiDB:VP01_96g2"/>
<feature type="compositionally biased region" description="Polar residues" evidence="1">
    <location>
        <begin position="7"/>
        <end position="45"/>
    </location>
</feature>
<evidence type="ECO:0000313" key="3">
    <source>
        <dbReference type="Proteomes" id="UP000037035"/>
    </source>
</evidence>
<proteinExistence type="predicted"/>
<evidence type="ECO:0000313" key="2">
    <source>
        <dbReference type="EMBL" id="KNZ43926.1"/>
    </source>
</evidence>
<evidence type="ECO:0000256" key="1">
    <source>
        <dbReference type="SAM" id="MobiDB-lite"/>
    </source>
</evidence>
<gene>
    <name evidence="2" type="ORF">VP01_96g2</name>
</gene>
<keyword evidence="3" id="KW-1185">Reference proteome</keyword>
<dbReference type="EMBL" id="LAVV01015381">
    <property type="protein sequence ID" value="KNZ43926.1"/>
    <property type="molecule type" value="Genomic_DNA"/>
</dbReference>
<feature type="region of interest" description="Disordered" evidence="1">
    <location>
        <begin position="1"/>
        <end position="128"/>
    </location>
</feature>
<sequence>MDPSHNAWASSTEQSQNLPSLHAQSSPRKSNPLNQTPTASTSRSQPAKGKKTASMSKAIPPIESASKKKAPAEKTAQRGQRATSAPPVFLTKTPTKVRKPPQETAIVKPKPSPKRHPEQMQTADFPPGFTPTKNFPIFFPNYLYRPPYLSTLKYFGDS</sequence>
<dbReference type="Proteomes" id="UP000037035">
    <property type="component" value="Unassembled WGS sequence"/>
</dbReference>
<protein>
    <submittedName>
        <fullName evidence="2">Uncharacterized protein</fullName>
    </submittedName>
</protein>
<accession>A0A0L6U5Z3</accession>
<dbReference type="AlphaFoldDB" id="A0A0L6U5Z3"/>
<name>A0A0L6U5Z3_9BASI</name>
<dbReference type="STRING" id="27349.A0A0L6U5Z3"/>
<reference evidence="2 3" key="1">
    <citation type="submission" date="2015-08" db="EMBL/GenBank/DDBJ databases">
        <title>Next Generation Sequencing and Analysis of the Genome of Puccinia sorghi L Schw, the Causal Agent of Maize Common Rust.</title>
        <authorList>
            <person name="Rochi L."/>
            <person name="Burguener G."/>
            <person name="Darino M."/>
            <person name="Turjanski A."/>
            <person name="Kreff E."/>
            <person name="Dieguez M.J."/>
            <person name="Sacco F."/>
        </authorList>
    </citation>
    <scope>NUCLEOTIDE SEQUENCE [LARGE SCALE GENOMIC DNA]</scope>
    <source>
        <strain evidence="2 3">RO10H11247</strain>
    </source>
</reference>
<organism evidence="2 3">
    <name type="scientific">Puccinia sorghi</name>
    <dbReference type="NCBI Taxonomy" id="27349"/>
    <lineage>
        <taxon>Eukaryota</taxon>
        <taxon>Fungi</taxon>
        <taxon>Dikarya</taxon>
        <taxon>Basidiomycota</taxon>
        <taxon>Pucciniomycotina</taxon>
        <taxon>Pucciniomycetes</taxon>
        <taxon>Pucciniales</taxon>
        <taxon>Pucciniaceae</taxon>
        <taxon>Puccinia</taxon>
    </lineage>
</organism>